<sequence length="86" mass="9777">MTFTDQQIMDIISKNTAQVWDSKAESDLKNEFVRKLELSLAQPLTPKEHLLLNNTLPLILKRSTKNTLIATINTLIELGVISRDDQ</sequence>
<organism evidence="1 2">
    <name type="scientific">Periweissella fabaria</name>
    <dbReference type="NCBI Taxonomy" id="546157"/>
    <lineage>
        <taxon>Bacteria</taxon>
        <taxon>Bacillati</taxon>
        <taxon>Bacillota</taxon>
        <taxon>Bacilli</taxon>
        <taxon>Lactobacillales</taxon>
        <taxon>Lactobacillaceae</taxon>
        <taxon>Periweissella</taxon>
    </lineage>
</organism>
<evidence type="ECO:0000313" key="2">
    <source>
        <dbReference type="Proteomes" id="UP000789707"/>
    </source>
</evidence>
<accession>A0ABN8BHP9</accession>
<reference evidence="1 2" key="1">
    <citation type="submission" date="2021-11" db="EMBL/GenBank/DDBJ databases">
        <authorList>
            <person name="Depoorter E."/>
        </authorList>
    </citation>
    <scope>NUCLEOTIDE SEQUENCE [LARGE SCALE GENOMIC DNA]</scope>
    <source>
        <strain evidence="1 2">LMG 24289</strain>
    </source>
</reference>
<comment type="caution">
    <text evidence="1">The sequence shown here is derived from an EMBL/GenBank/DDBJ whole genome shotgun (WGS) entry which is preliminary data.</text>
</comment>
<keyword evidence="2" id="KW-1185">Reference proteome</keyword>
<gene>
    <name evidence="1" type="ORF">WFA24289_00443</name>
</gene>
<protein>
    <submittedName>
        <fullName evidence="1">Uncharacterized protein</fullName>
    </submittedName>
</protein>
<name>A0ABN8BHP9_9LACO</name>
<dbReference type="Proteomes" id="UP000789707">
    <property type="component" value="Unassembled WGS sequence"/>
</dbReference>
<dbReference type="RefSeq" id="WP_230096206.1">
    <property type="nucleotide sequence ID" value="NZ_CAKKNS010000001.1"/>
</dbReference>
<evidence type="ECO:0000313" key="1">
    <source>
        <dbReference type="EMBL" id="CAH0416144.1"/>
    </source>
</evidence>
<proteinExistence type="predicted"/>
<dbReference type="EMBL" id="CAKKNS010000001">
    <property type="protein sequence ID" value="CAH0416144.1"/>
    <property type="molecule type" value="Genomic_DNA"/>
</dbReference>